<name>A0ABR8NDK2_9ACTN</name>
<dbReference type="Proteomes" id="UP000618818">
    <property type="component" value="Unassembled WGS sequence"/>
</dbReference>
<dbReference type="InterPro" id="IPR007048">
    <property type="entry name" value="IraD/Gp25-like"/>
</dbReference>
<feature type="domain" description="IraD/Gp25-like" evidence="1">
    <location>
        <begin position="30"/>
        <end position="120"/>
    </location>
</feature>
<protein>
    <submittedName>
        <fullName evidence="2">GPW/gp25 family protein</fullName>
    </submittedName>
</protein>
<dbReference type="EMBL" id="JACXYZ010000002">
    <property type="protein sequence ID" value="MBD3925672.1"/>
    <property type="molecule type" value="Genomic_DNA"/>
</dbReference>
<evidence type="ECO:0000259" key="1">
    <source>
        <dbReference type="Pfam" id="PF04965"/>
    </source>
</evidence>
<sequence>MADLSSYDFRGTGWAFPVTIGAGAIAAVTGDEDVRQSIQLILATAKGERVMRPDFGCGIHDLVFAAVSTQLVTRLRREVEDALRTYEARIEVLRVAVGTRDLDVGRLDVEIDYRVRATNQTGNYVYPFYFREA</sequence>
<dbReference type="RefSeq" id="WP_191195558.1">
    <property type="nucleotide sequence ID" value="NZ_JACXYZ010000002.1"/>
</dbReference>
<gene>
    <name evidence="2" type="ORF">IEZ26_13650</name>
</gene>
<evidence type="ECO:0000313" key="3">
    <source>
        <dbReference type="Proteomes" id="UP000618818"/>
    </source>
</evidence>
<comment type="caution">
    <text evidence="2">The sequence shown here is derived from an EMBL/GenBank/DDBJ whole genome shotgun (WGS) entry which is preliminary data.</text>
</comment>
<dbReference type="Pfam" id="PF04965">
    <property type="entry name" value="GPW_gp25"/>
    <property type="match status" value="1"/>
</dbReference>
<organism evidence="2 3">
    <name type="scientific">Nocardioides cavernae</name>
    <dbReference type="NCBI Taxonomy" id="1921566"/>
    <lineage>
        <taxon>Bacteria</taxon>
        <taxon>Bacillati</taxon>
        <taxon>Actinomycetota</taxon>
        <taxon>Actinomycetes</taxon>
        <taxon>Propionibacteriales</taxon>
        <taxon>Nocardioidaceae</taxon>
        <taxon>Nocardioides</taxon>
    </lineage>
</organism>
<keyword evidence="3" id="KW-1185">Reference proteome</keyword>
<proteinExistence type="predicted"/>
<evidence type="ECO:0000313" key="2">
    <source>
        <dbReference type="EMBL" id="MBD3925672.1"/>
    </source>
</evidence>
<dbReference type="Gene3D" id="3.10.450.40">
    <property type="match status" value="1"/>
</dbReference>
<dbReference type="SUPFAM" id="SSF160719">
    <property type="entry name" value="gpW/gp25-like"/>
    <property type="match status" value="1"/>
</dbReference>
<accession>A0ABR8NDK2</accession>
<reference evidence="2 3" key="1">
    <citation type="submission" date="2020-09" db="EMBL/GenBank/DDBJ databases">
        <title>novel species in genus Nocardioides.</title>
        <authorList>
            <person name="Zhang G."/>
        </authorList>
    </citation>
    <scope>NUCLEOTIDE SEQUENCE [LARGE SCALE GENOMIC DNA]</scope>
    <source>
        <strain evidence="2 3">KCTC 39551</strain>
    </source>
</reference>